<dbReference type="InterPro" id="IPR023753">
    <property type="entry name" value="FAD/NAD-binding_dom"/>
</dbReference>
<evidence type="ECO:0000259" key="2">
    <source>
        <dbReference type="Pfam" id="PF07992"/>
    </source>
</evidence>
<sequence length="466" mass="50488">MPRDDQWSGTSIGLPNFVCERDANFDWRKRMNSDILIIGAGPAGLAAAAAAADAGKQIDIIDDNFMSGGQIWRGGAQQQRDPRAQALWHKLTNKNNVRFHFQSKVIHTCRKNDGYELIVETQGASQSGMQSHVLSAKKIILCTGARELLLPFPGWTLPGVTGAGGLQALSKAGYPVAGKRIVVAGSGPLLLAVAASLIERGAQVTHILEQTPFSQLCQFGLGLLATPSKISQAIGLWRSLKSVTYRSNSYVQAASGTDKLTSVRVNMQGEEREIACDMLACGYGLIPNVDIAAALACELDANSNYPRVKVDEWQATTQDGIYCAGEGTGVGGVDLALAEGAIAGNAASNQKTQAEHYFAERDTWKKFAQRLHRDFTLRDELRQLASADTIVCRCEDVSFGQLQQHRDWRDAKLHTRCGMGACQGRLCGAANRFLFSWEKDLGRLPLSSAKIGSLQILNTEQKTPIN</sequence>
<gene>
    <name evidence="3" type="ORF">H8K55_16115</name>
</gene>
<evidence type="ECO:0000313" key="3">
    <source>
        <dbReference type="EMBL" id="MBC3875115.1"/>
    </source>
</evidence>
<dbReference type="PRINTS" id="PR00368">
    <property type="entry name" value="FADPNR"/>
</dbReference>
<name>A0ABR6YEW5_9BURK</name>
<accession>A0ABR6YEW5</accession>
<dbReference type="PIRSF" id="PIRSF037495">
    <property type="entry name" value="Opine_OX_OoxA/HcnB"/>
    <property type="match status" value="1"/>
</dbReference>
<dbReference type="Gene3D" id="3.50.50.60">
    <property type="entry name" value="FAD/NAD(P)-binding domain"/>
    <property type="match status" value="2"/>
</dbReference>
<dbReference type="InterPro" id="IPR051691">
    <property type="entry name" value="Metab_Enz_Cyan_OpOx_G3PDH"/>
</dbReference>
<dbReference type="InterPro" id="IPR036188">
    <property type="entry name" value="FAD/NAD-bd_sf"/>
</dbReference>
<dbReference type="PANTHER" id="PTHR42949:SF3">
    <property type="entry name" value="ANAEROBIC GLYCEROL-3-PHOSPHATE DEHYDROGENASE SUBUNIT B"/>
    <property type="match status" value="1"/>
</dbReference>
<dbReference type="SUPFAM" id="SSF51905">
    <property type="entry name" value="FAD/NAD(P)-binding domain"/>
    <property type="match status" value="1"/>
</dbReference>
<keyword evidence="4" id="KW-1185">Reference proteome</keyword>
<evidence type="ECO:0000256" key="1">
    <source>
        <dbReference type="ARBA" id="ARBA00023002"/>
    </source>
</evidence>
<dbReference type="Proteomes" id="UP000624279">
    <property type="component" value="Unassembled WGS sequence"/>
</dbReference>
<dbReference type="EMBL" id="JACOGA010000015">
    <property type="protein sequence ID" value="MBC3875115.1"/>
    <property type="molecule type" value="Genomic_DNA"/>
</dbReference>
<organism evidence="3 4">
    <name type="scientific">Undibacterium flavidum</name>
    <dbReference type="NCBI Taxonomy" id="2762297"/>
    <lineage>
        <taxon>Bacteria</taxon>
        <taxon>Pseudomonadati</taxon>
        <taxon>Pseudomonadota</taxon>
        <taxon>Betaproteobacteria</taxon>
        <taxon>Burkholderiales</taxon>
        <taxon>Oxalobacteraceae</taxon>
        <taxon>Undibacterium</taxon>
    </lineage>
</organism>
<proteinExistence type="predicted"/>
<evidence type="ECO:0000313" key="4">
    <source>
        <dbReference type="Proteomes" id="UP000624279"/>
    </source>
</evidence>
<dbReference type="PANTHER" id="PTHR42949">
    <property type="entry name" value="ANAEROBIC GLYCEROL-3-PHOSPHATE DEHYDROGENASE SUBUNIT B"/>
    <property type="match status" value="1"/>
</dbReference>
<protein>
    <submittedName>
        <fullName evidence="3">NAD(P)/FAD-dependent oxidoreductase</fullName>
    </submittedName>
</protein>
<comment type="caution">
    <text evidence="3">The sequence shown here is derived from an EMBL/GenBank/DDBJ whole genome shotgun (WGS) entry which is preliminary data.</text>
</comment>
<dbReference type="InterPro" id="IPR041854">
    <property type="entry name" value="BFD-like_2Fe2S-bd_dom_sf"/>
</dbReference>
<dbReference type="InterPro" id="IPR017224">
    <property type="entry name" value="Opine_Oxase_asu/HCN_bsu"/>
</dbReference>
<dbReference type="CDD" id="cd19946">
    <property type="entry name" value="GlpA-like_Fer2_BFD-like"/>
    <property type="match status" value="1"/>
</dbReference>
<feature type="domain" description="FAD/NAD(P)-binding" evidence="2">
    <location>
        <begin position="34"/>
        <end position="328"/>
    </location>
</feature>
<dbReference type="PRINTS" id="PR00411">
    <property type="entry name" value="PNDRDTASEI"/>
</dbReference>
<dbReference type="Pfam" id="PF07992">
    <property type="entry name" value="Pyr_redox_2"/>
    <property type="match status" value="1"/>
</dbReference>
<reference evidence="3 4" key="1">
    <citation type="submission" date="2020-08" db="EMBL/GenBank/DDBJ databases">
        <title>Novel species isolated from subtropical streams in China.</title>
        <authorList>
            <person name="Lu H."/>
        </authorList>
    </citation>
    <scope>NUCLEOTIDE SEQUENCE [LARGE SCALE GENOMIC DNA]</scope>
    <source>
        <strain evidence="3 4">LX15W</strain>
    </source>
</reference>
<keyword evidence="1" id="KW-0560">Oxidoreductase</keyword>
<dbReference type="Gene3D" id="1.10.10.1100">
    <property type="entry name" value="BFD-like [2Fe-2S]-binding domain"/>
    <property type="match status" value="1"/>
</dbReference>